<gene>
    <name evidence="3" type="primary">LOC117563230</name>
</gene>
<accession>A0A6P8W128</accession>
<dbReference type="Proteomes" id="UP000515160">
    <property type="component" value="Chromosome 2L"/>
</dbReference>
<organism evidence="2 3">
    <name type="scientific">Drosophila albomicans</name>
    <name type="common">Fruit fly</name>
    <dbReference type="NCBI Taxonomy" id="7291"/>
    <lineage>
        <taxon>Eukaryota</taxon>
        <taxon>Metazoa</taxon>
        <taxon>Ecdysozoa</taxon>
        <taxon>Arthropoda</taxon>
        <taxon>Hexapoda</taxon>
        <taxon>Insecta</taxon>
        <taxon>Pterygota</taxon>
        <taxon>Neoptera</taxon>
        <taxon>Endopterygota</taxon>
        <taxon>Diptera</taxon>
        <taxon>Brachycera</taxon>
        <taxon>Muscomorpha</taxon>
        <taxon>Ephydroidea</taxon>
        <taxon>Drosophilidae</taxon>
        <taxon>Drosophila</taxon>
    </lineage>
</organism>
<feature type="compositionally biased region" description="Polar residues" evidence="1">
    <location>
        <begin position="178"/>
        <end position="191"/>
    </location>
</feature>
<evidence type="ECO:0000313" key="2">
    <source>
        <dbReference type="Proteomes" id="UP000515160"/>
    </source>
</evidence>
<proteinExistence type="predicted"/>
<evidence type="ECO:0000313" key="3">
    <source>
        <dbReference type="RefSeq" id="XP_034097324.1"/>
    </source>
</evidence>
<feature type="region of interest" description="Disordered" evidence="1">
    <location>
        <begin position="175"/>
        <end position="199"/>
    </location>
</feature>
<keyword evidence="2" id="KW-1185">Reference proteome</keyword>
<dbReference type="AlphaFoldDB" id="A0A6P8W128"/>
<dbReference type="GeneID" id="117563230"/>
<dbReference type="OrthoDB" id="7883286at2759"/>
<reference evidence="3" key="1">
    <citation type="submission" date="2025-08" db="UniProtKB">
        <authorList>
            <consortium name="RefSeq"/>
        </authorList>
    </citation>
    <scope>IDENTIFICATION</scope>
    <source>
        <strain evidence="3">15112-1751.03</strain>
        <tissue evidence="3">Whole Adult</tissue>
    </source>
</reference>
<protein>
    <submittedName>
        <fullName evidence="3">Uncharacterized protein LOC117563230</fullName>
    </submittedName>
</protein>
<sequence>MSEKTEENSLGSPSVDILGICKTPKQLESLMEISSSSVNSNTTELPLYRQQEVERIVQKTLKEFKNKGYFNDIDENKLMSLIVPKVLMELQVNEQLYDEMQGIKQTLNSYIQHSRAVSDDIAEIFLDLHNIYSKLEKFDNVDKRDKLFKSEQLTRRIQEAEDYLESKKHFITNDVPIPSSTSTNSNVAYSNESEEDEDIISSDIRQADKEVFLTNMLMVKKSDFSVGLNRNKQFYTEAERVLRTQNSPQ</sequence>
<name>A0A6P8W128_DROAB</name>
<evidence type="ECO:0000256" key="1">
    <source>
        <dbReference type="SAM" id="MobiDB-lite"/>
    </source>
</evidence>
<dbReference type="RefSeq" id="XP_034097324.1">
    <property type="nucleotide sequence ID" value="XM_034241433.2"/>
</dbReference>